<evidence type="ECO:0000313" key="1">
    <source>
        <dbReference type="EMBL" id="MBF1306262.1"/>
    </source>
</evidence>
<dbReference type="RefSeq" id="WP_278476712.1">
    <property type="nucleotide sequence ID" value="NZ_JABZRE010000001.1"/>
</dbReference>
<comment type="caution">
    <text evidence="1">The sequence shown here is derived from an EMBL/GenBank/DDBJ whole genome shotgun (WGS) entry which is preliminary data.</text>
</comment>
<dbReference type="Proteomes" id="UP000758611">
    <property type="component" value="Unassembled WGS sequence"/>
</dbReference>
<dbReference type="EMBL" id="JABZRE010000001">
    <property type="protein sequence ID" value="MBF1306262.1"/>
    <property type="molecule type" value="Genomic_DNA"/>
</dbReference>
<name>A0A930H311_9FIRM</name>
<dbReference type="AlphaFoldDB" id="A0A930H311"/>
<proteinExistence type="predicted"/>
<accession>A0A930H311</accession>
<evidence type="ECO:0000313" key="2">
    <source>
        <dbReference type="Proteomes" id="UP000758611"/>
    </source>
</evidence>
<reference evidence="1" key="1">
    <citation type="submission" date="2020-04" db="EMBL/GenBank/DDBJ databases">
        <title>Deep metagenomics examines the oral microbiome during advanced dental caries in children, revealing novel taxa and co-occurrences with host molecules.</title>
        <authorList>
            <person name="Baker J.L."/>
            <person name="Morton J.T."/>
            <person name="Dinis M."/>
            <person name="Alvarez R."/>
            <person name="Tran N.C."/>
            <person name="Knight R."/>
            <person name="Edlund A."/>
        </authorList>
    </citation>
    <scope>NUCLEOTIDE SEQUENCE</scope>
    <source>
        <strain evidence="1">JCVI_23_bin.11</strain>
    </source>
</reference>
<gene>
    <name evidence="1" type="ORF">HXM94_00545</name>
</gene>
<organism evidence="1 2">
    <name type="scientific">Parvimonas micra</name>
    <dbReference type="NCBI Taxonomy" id="33033"/>
    <lineage>
        <taxon>Bacteria</taxon>
        <taxon>Bacillati</taxon>
        <taxon>Bacillota</taxon>
        <taxon>Tissierellia</taxon>
        <taxon>Tissierellales</taxon>
        <taxon>Peptoniphilaceae</taxon>
        <taxon>Parvimonas</taxon>
    </lineage>
</organism>
<protein>
    <submittedName>
        <fullName evidence="1">Uncharacterized protein</fullName>
    </submittedName>
</protein>
<sequence>MIKNKSLNLDFRSDFQKLRSLTDSDEFINTVTNSVLSQYPEDEDELNNGILKLILWDRNSCDIKVLSGTKNKKNKISRLNFDENGDNQADFLSGFPVLSFKNNLFNSKRFLKTYSKKTNDLIPKKEIVYNLEPLKNLLKSLIKSKLKRDFNNYFAYQSGDDRKLEPFKKLWRKGCGYPIDLMTEEDQDYYFWNYLSPLNGYCVSIFDPTNNFLIGESGNHTKFLNYLFFDKNKKLKDCYSNQKDFIFKKIITASKKETKIPVKEDIDFLLMQNNISY</sequence>